<gene>
    <name evidence="1" type="ORF">UFOVP872_3</name>
</gene>
<proteinExistence type="predicted"/>
<accession>A0A6J5P5W6</accession>
<sequence length="62" mass="6962">MAINIVPNDPVGEAVELIVGICKDLYEAAPSNVTFAQFMTYKDFYGLLPNAIEIWKETRHGF</sequence>
<reference evidence="1" key="1">
    <citation type="submission" date="2020-04" db="EMBL/GenBank/DDBJ databases">
        <authorList>
            <person name="Chiriac C."/>
            <person name="Salcher M."/>
            <person name="Ghai R."/>
            <person name="Kavagutti S V."/>
        </authorList>
    </citation>
    <scope>NUCLEOTIDE SEQUENCE</scope>
</reference>
<protein>
    <submittedName>
        <fullName evidence="1">Uncharacterized protein</fullName>
    </submittedName>
</protein>
<evidence type="ECO:0000313" key="1">
    <source>
        <dbReference type="EMBL" id="CAB4167179.1"/>
    </source>
</evidence>
<name>A0A6J5P5W6_9CAUD</name>
<dbReference type="EMBL" id="LR796802">
    <property type="protein sequence ID" value="CAB4167179.1"/>
    <property type="molecule type" value="Genomic_DNA"/>
</dbReference>
<organism evidence="1">
    <name type="scientific">uncultured Caudovirales phage</name>
    <dbReference type="NCBI Taxonomy" id="2100421"/>
    <lineage>
        <taxon>Viruses</taxon>
        <taxon>Duplodnaviria</taxon>
        <taxon>Heunggongvirae</taxon>
        <taxon>Uroviricota</taxon>
        <taxon>Caudoviricetes</taxon>
        <taxon>Peduoviridae</taxon>
        <taxon>Maltschvirus</taxon>
        <taxon>Maltschvirus maltsch</taxon>
    </lineage>
</organism>